<dbReference type="EMBL" id="JAIWQS010000216">
    <property type="protein sequence ID" value="KAJ8747213.1"/>
    <property type="molecule type" value="Genomic_DNA"/>
</dbReference>
<protein>
    <submittedName>
        <fullName evidence="2">Uncharacterized protein</fullName>
    </submittedName>
</protein>
<feature type="compositionally biased region" description="Polar residues" evidence="1">
    <location>
        <begin position="174"/>
        <end position="191"/>
    </location>
</feature>
<feature type="compositionally biased region" description="Low complexity" evidence="1">
    <location>
        <begin position="156"/>
        <end position="169"/>
    </location>
</feature>
<dbReference type="PANTHER" id="PTHR31949:SF15">
    <property type="entry name" value="ENDOCHITINASE A-LIKE ISOFORM X1"/>
    <property type="match status" value="1"/>
</dbReference>
<evidence type="ECO:0000256" key="1">
    <source>
        <dbReference type="SAM" id="MobiDB-lite"/>
    </source>
</evidence>
<keyword evidence="3" id="KW-1185">Reference proteome</keyword>
<feature type="compositionally biased region" description="Low complexity" evidence="1">
    <location>
        <begin position="201"/>
        <end position="227"/>
    </location>
</feature>
<feature type="region of interest" description="Disordered" evidence="1">
    <location>
        <begin position="458"/>
        <end position="480"/>
    </location>
</feature>
<feature type="compositionally biased region" description="Polar residues" evidence="1">
    <location>
        <begin position="233"/>
        <end position="245"/>
    </location>
</feature>
<feature type="region of interest" description="Disordered" evidence="1">
    <location>
        <begin position="129"/>
        <end position="376"/>
    </location>
</feature>
<organism evidence="2 3">
    <name type="scientific">Erythroxylum novogranatense</name>
    <dbReference type="NCBI Taxonomy" id="1862640"/>
    <lineage>
        <taxon>Eukaryota</taxon>
        <taxon>Viridiplantae</taxon>
        <taxon>Streptophyta</taxon>
        <taxon>Embryophyta</taxon>
        <taxon>Tracheophyta</taxon>
        <taxon>Spermatophyta</taxon>
        <taxon>Magnoliopsida</taxon>
        <taxon>eudicotyledons</taxon>
        <taxon>Gunneridae</taxon>
        <taxon>Pentapetalae</taxon>
        <taxon>rosids</taxon>
        <taxon>fabids</taxon>
        <taxon>Malpighiales</taxon>
        <taxon>Erythroxylaceae</taxon>
        <taxon>Erythroxylum</taxon>
    </lineage>
</organism>
<proteinExistence type="predicted"/>
<evidence type="ECO:0000313" key="3">
    <source>
        <dbReference type="Proteomes" id="UP001159364"/>
    </source>
</evidence>
<gene>
    <name evidence="2" type="ORF">K2173_008473</name>
</gene>
<feature type="compositionally biased region" description="Polar residues" evidence="1">
    <location>
        <begin position="309"/>
        <end position="329"/>
    </location>
</feature>
<dbReference type="GO" id="GO:0043622">
    <property type="term" value="P:cortical microtubule organization"/>
    <property type="evidence" value="ECO:0007669"/>
    <property type="project" value="TreeGrafter"/>
</dbReference>
<feature type="compositionally biased region" description="Low complexity" evidence="1">
    <location>
        <begin position="253"/>
        <end position="267"/>
    </location>
</feature>
<evidence type="ECO:0000313" key="2">
    <source>
        <dbReference type="EMBL" id="KAJ8747213.1"/>
    </source>
</evidence>
<dbReference type="PANTHER" id="PTHR31949">
    <property type="entry name" value="GASTRIC MUCIN-LIKE PROTEIN"/>
    <property type="match status" value="1"/>
</dbReference>
<dbReference type="AlphaFoldDB" id="A0AAV8S551"/>
<feature type="compositionally biased region" description="Low complexity" evidence="1">
    <location>
        <begin position="340"/>
        <end position="351"/>
    </location>
</feature>
<sequence length="527" mass="57163">MVTKEKDDELALFLEMRRRDKEKERNMFLFLHDSDVLDAPPGNNAASSPISKFVSFLLPRKTAAERFLDSENEKSDYDCWTYHVYSGLLHHLRPSFPSLEMEPLANQLRMSDVRPTALKSRLTNVLEEPASQTIVGSKHSNVPSGLNPSDADNRRPSTPTSTSRPATPTGQPILPTTENHSRPSTPTSLSILSCAKPVAPPVRSSTPSTTTACSSKATTKPSVLSSKSKSRSATPTRLPSTTTSAPGVAVPPVRSSSVTKSASATSKNPVPSRGSSPTVKSRPRKPNEMPGFSLDVPPNLKTSLPDRPVSTTRTRPASATKSRPTSASGVGQARNRRRSSSPARGRASNGGLNSNRISVTVKSRTKTNGDDDVNPVRMGSKMVERVVNMRKLAPPKQDEHYAGKASSLDTLGFGRNISKKSLDMALRHMDIRRTIGGNLCPIMTQIPASSIYSVRSGDSTKSRTLNVSDSPLATRSNASSEPSVNFNFVSDGNGIDFGYSDFGRERTFIPWQSALKQVMYQIIKQKT</sequence>
<reference evidence="2 3" key="1">
    <citation type="submission" date="2021-09" db="EMBL/GenBank/DDBJ databases">
        <title>Genomic insights and catalytic innovation underlie evolution of tropane alkaloids biosynthesis.</title>
        <authorList>
            <person name="Wang Y.-J."/>
            <person name="Tian T."/>
            <person name="Huang J.-P."/>
            <person name="Huang S.-X."/>
        </authorList>
    </citation>
    <scope>NUCLEOTIDE SEQUENCE [LARGE SCALE GENOMIC DNA]</scope>
    <source>
        <strain evidence="2">KIB-2018</strain>
        <tissue evidence="2">Leaf</tissue>
    </source>
</reference>
<feature type="compositionally biased region" description="Polar residues" evidence="1">
    <location>
        <begin position="352"/>
        <end position="362"/>
    </location>
</feature>
<name>A0AAV8S551_9ROSI</name>
<accession>A0AAV8S551</accession>
<dbReference type="GO" id="GO:0055028">
    <property type="term" value="C:cortical microtubule"/>
    <property type="evidence" value="ECO:0007669"/>
    <property type="project" value="TreeGrafter"/>
</dbReference>
<comment type="caution">
    <text evidence="2">The sequence shown here is derived from an EMBL/GenBank/DDBJ whole genome shotgun (WGS) entry which is preliminary data.</text>
</comment>
<feature type="compositionally biased region" description="Polar residues" evidence="1">
    <location>
        <begin position="130"/>
        <end position="147"/>
    </location>
</feature>
<dbReference type="Proteomes" id="UP001159364">
    <property type="component" value="Unassembled WGS sequence"/>
</dbReference>